<dbReference type="InterPro" id="IPR036885">
    <property type="entry name" value="SWIB_MDM2_dom_sf"/>
</dbReference>
<evidence type="ECO:0000313" key="3">
    <source>
        <dbReference type="EMBL" id="EFJ19184.1"/>
    </source>
</evidence>
<dbReference type="Gramene" id="EFJ13575">
    <property type="protein sequence ID" value="EFJ13575"/>
    <property type="gene ID" value="SELMODRAFT_49456"/>
</dbReference>
<dbReference type="CDD" id="cd10567">
    <property type="entry name" value="SWIB-MDM2_like"/>
    <property type="match status" value="1"/>
</dbReference>
<protein>
    <recommendedName>
        <fullName evidence="1">DM2 domain-containing protein</fullName>
    </recommendedName>
</protein>
<dbReference type="Proteomes" id="UP000001514">
    <property type="component" value="Unassembled WGS sequence"/>
</dbReference>
<dbReference type="HOGENOM" id="CLU_046065_5_1_1"/>
<dbReference type="InParanoid" id="D8S8M9"/>
<name>D8S8M9_SELML</name>
<dbReference type="Gene3D" id="1.10.245.10">
    <property type="entry name" value="SWIB/MDM2 domain"/>
    <property type="match status" value="1"/>
</dbReference>
<dbReference type="AlphaFoldDB" id="D8S8M9"/>
<dbReference type="KEGG" id="smo:SELMODRAFT_49456"/>
<feature type="domain" description="DM2" evidence="1">
    <location>
        <begin position="1"/>
        <end position="79"/>
    </location>
</feature>
<dbReference type="FunCoup" id="D8S8M9">
    <property type="interactions" value="1445"/>
</dbReference>
<dbReference type="eggNOG" id="KOG1946">
    <property type="taxonomic scope" value="Eukaryota"/>
</dbReference>
<reference evidence="3 4" key="1">
    <citation type="journal article" date="2011" name="Science">
        <title>The Selaginella genome identifies genetic changes associated with the evolution of vascular plants.</title>
        <authorList>
            <person name="Banks J.A."/>
            <person name="Nishiyama T."/>
            <person name="Hasebe M."/>
            <person name="Bowman J.L."/>
            <person name="Gribskov M."/>
            <person name="dePamphilis C."/>
            <person name="Albert V.A."/>
            <person name="Aono N."/>
            <person name="Aoyama T."/>
            <person name="Ambrose B.A."/>
            <person name="Ashton N.W."/>
            <person name="Axtell M.J."/>
            <person name="Barker E."/>
            <person name="Barker M.S."/>
            <person name="Bennetzen J.L."/>
            <person name="Bonawitz N.D."/>
            <person name="Chapple C."/>
            <person name="Cheng C."/>
            <person name="Correa L.G."/>
            <person name="Dacre M."/>
            <person name="DeBarry J."/>
            <person name="Dreyer I."/>
            <person name="Elias M."/>
            <person name="Engstrom E.M."/>
            <person name="Estelle M."/>
            <person name="Feng L."/>
            <person name="Finet C."/>
            <person name="Floyd S.K."/>
            <person name="Frommer W.B."/>
            <person name="Fujita T."/>
            <person name="Gramzow L."/>
            <person name="Gutensohn M."/>
            <person name="Harholt J."/>
            <person name="Hattori M."/>
            <person name="Heyl A."/>
            <person name="Hirai T."/>
            <person name="Hiwatashi Y."/>
            <person name="Ishikawa M."/>
            <person name="Iwata M."/>
            <person name="Karol K.G."/>
            <person name="Koehler B."/>
            <person name="Kolukisaoglu U."/>
            <person name="Kubo M."/>
            <person name="Kurata T."/>
            <person name="Lalonde S."/>
            <person name="Li K."/>
            <person name="Li Y."/>
            <person name="Litt A."/>
            <person name="Lyons E."/>
            <person name="Manning G."/>
            <person name="Maruyama T."/>
            <person name="Michael T.P."/>
            <person name="Mikami K."/>
            <person name="Miyazaki S."/>
            <person name="Morinaga S."/>
            <person name="Murata T."/>
            <person name="Mueller-Roeber B."/>
            <person name="Nelson D.R."/>
            <person name="Obara M."/>
            <person name="Oguri Y."/>
            <person name="Olmstead R.G."/>
            <person name="Onodera N."/>
            <person name="Petersen B.L."/>
            <person name="Pils B."/>
            <person name="Prigge M."/>
            <person name="Rensing S.A."/>
            <person name="Riano-Pachon D.M."/>
            <person name="Roberts A.W."/>
            <person name="Sato Y."/>
            <person name="Scheller H.V."/>
            <person name="Schulz B."/>
            <person name="Schulz C."/>
            <person name="Shakirov E.V."/>
            <person name="Shibagaki N."/>
            <person name="Shinohara N."/>
            <person name="Shippen D.E."/>
            <person name="Soerensen I."/>
            <person name="Sotooka R."/>
            <person name="Sugimoto N."/>
            <person name="Sugita M."/>
            <person name="Sumikawa N."/>
            <person name="Tanurdzic M."/>
            <person name="Theissen G."/>
            <person name="Ulvskov P."/>
            <person name="Wakazuki S."/>
            <person name="Weng J.K."/>
            <person name="Willats W.W."/>
            <person name="Wipf D."/>
            <person name="Wolf P.G."/>
            <person name="Yang L."/>
            <person name="Zimmer A.D."/>
            <person name="Zhu Q."/>
            <person name="Mitros T."/>
            <person name="Hellsten U."/>
            <person name="Loque D."/>
            <person name="Otillar R."/>
            <person name="Salamov A."/>
            <person name="Schmutz J."/>
            <person name="Shapiro H."/>
            <person name="Lindquist E."/>
            <person name="Lucas S."/>
            <person name="Rokhsar D."/>
            <person name="Grigoriev I.V."/>
        </authorList>
    </citation>
    <scope>NUCLEOTIDE SEQUENCE [LARGE SCALE GENOMIC DNA]</scope>
</reference>
<sequence length="79" mass="9113">GLNLVVPISAAGRKFFGLQEMSRIDAMKQMWVYIKSHNLQDPEKKRNILPDEKLKQFLSCKDRIDMTEIPGLLSPHFAK</sequence>
<gene>
    <name evidence="2" type="ORF">SELMODRAFT_49456</name>
    <name evidence="3" type="ORF">SELMODRAFT_59520</name>
</gene>
<dbReference type="Gramene" id="EFJ19184">
    <property type="protein sequence ID" value="EFJ19184"/>
    <property type="gene ID" value="SELMODRAFT_59520"/>
</dbReference>
<keyword evidence="4" id="KW-1185">Reference proteome</keyword>
<dbReference type="SMART" id="SM00151">
    <property type="entry name" value="SWIB"/>
    <property type="match status" value="1"/>
</dbReference>
<dbReference type="KEGG" id="smo:SELMODRAFT_59520"/>
<evidence type="ECO:0000313" key="2">
    <source>
        <dbReference type="EMBL" id="EFJ13575.1"/>
    </source>
</evidence>
<dbReference type="EMBL" id="GL377632">
    <property type="protein sequence ID" value="EFJ13575.1"/>
    <property type="molecule type" value="Genomic_DNA"/>
</dbReference>
<evidence type="ECO:0000313" key="4">
    <source>
        <dbReference type="Proteomes" id="UP000001514"/>
    </source>
</evidence>
<evidence type="ECO:0000259" key="1">
    <source>
        <dbReference type="PROSITE" id="PS51925"/>
    </source>
</evidence>
<dbReference type="SUPFAM" id="SSF47592">
    <property type="entry name" value="SWIB/MDM2 domain"/>
    <property type="match status" value="1"/>
</dbReference>
<organism evidence="4">
    <name type="scientific">Selaginella moellendorffii</name>
    <name type="common">Spikemoss</name>
    <dbReference type="NCBI Taxonomy" id="88036"/>
    <lineage>
        <taxon>Eukaryota</taxon>
        <taxon>Viridiplantae</taxon>
        <taxon>Streptophyta</taxon>
        <taxon>Embryophyta</taxon>
        <taxon>Tracheophyta</taxon>
        <taxon>Lycopodiopsida</taxon>
        <taxon>Selaginellales</taxon>
        <taxon>Selaginellaceae</taxon>
        <taxon>Selaginella</taxon>
    </lineage>
</organism>
<proteinExistence type="predicted"/>
<dbReference type="EMBL" id="GL377607">
    <property type="protein sequence ID" value="EFJ19184.1"/>
    <property type="molecule type" value="Genomic_DNA"/>
</dbReference>
<dbReference type="PROSITE" id="PS51925">
    <property type="entry name" value="SWIB_MDM2"/>
    <property type="match status" value="1"/>
</dbReference>
<feature type="non-terminal residue" evidence="3">
    <location>
        <position position="1"/>
    </location>
</feature>
<dbReference type="OMA" id="ATMFEMN"/>
<dbReference type="PANTHER" id="PTHR13844">
    <property type="entry name" value="SWI/SNF-RELATED MATRIX-ASSOCIATED ACTIN-DEPENDENT REGULATOR OF CHROMATIN SUBFAMILY D"/>
    <property type="match status" value="1"/>
</dbReference>
<dbReference type="STRING" id="88036.D8S8M9"/>
<dbReference type="InterPro" id="IPR003121">
    <property type="entry name" value="SWIB_MDM2_domain"/>
</dbReference>
<feature type="non-terminal residue" evidence="3">
    <location>
        <position position="79"/>
    </location>
</feature>
<accession>D8S8M9</accession>
<dbReference type="InterPro" id="IPR019835">
    <property type="entry name" value="SWIB_domain"/>
</dbReference>
<dbReference type="Pfam" id="PF02201">
    <property type="entry name" value="SWIB"/>
    <property type="match status" value="1"/>
</dbReference>
<dbReference type="OrthoDB" id="10251073at2759"/>